<dbReference type="CDD" id="cd13926">
    <property type="entry name" value="N-acetylmuramidase_GH108"/>
    <property type="match status" value="1"/>
</dbReference>
<keyword evidence="5" id="KW-1185">Reference proteome</keyword>
<dbReference type="Proteomes" id="UP000249016">
    <property type="component" value="Unassembled WGS sequence"/>
</dbReference>
<dbReference type="OrthoDB" id="672438at2"/>
<dbReference type="InterPro" id="IPR018537">
    <property type="entry name" value="Peptidoglycan-bd_3"/>
</dbReference>
<proteinExistence type="predicted"/>
<evidence type="ECO:0000259" key="2">
    <source>
        <dbReference type="Pfam" id="PF05838"/>
    </source>
</evidence>
<dbReference type="SUPFAM" id="SSF53955">
    <property type="entry name" value="Lysozyme-like"/>
    <property type="match status" value="1"/>
</dbReference>
<evidence type="ECO:0000313" key="4">
    <source>
        <dbReference type="EMBL" id="RAI78637.1"/>
    </source>
</evidence>
<organism evidence="4 5">
    <name type="scientific">Spirosoma telluris</name>
    <dbReference type="NCBI Taxonomy" id="2183553"/>
    <lineage>
        <taxon>Bacteria</taxon>
        <taxon>Pseudomonadati</taxon>
        <taxon>Bacteroidota</taxon>
        <taxon>Cytophagia</taxon>
        <taxon>Cytophagales</taxon>
        <taxon>Cytophagaceae</taxon>
        <taxon>Spirosoma</taxon>
    </lineage>
</organism>
<dbReference type="Pfam" id="PF09374">
    <property type="entry name" value="PG_binding_3"/>
    <property type="match status" value="1"/>
</dbReference>
<dbReference type="AlphaFoldDB" id="A0A327NTH6"/>
<feature type="region of interest" description="Disordered" evidence="1">
    <location>
        <begin position="88"/>
        <end position="121"/>
    </location>
</feature>
<gene>
    <name evidence="4" type="ORF">HMF3257_28225</name>
</gene>
<feature type="compositionally biased region" description="Basic and acidic residues" evidence="1">
    <location>
        <begin position="1"/>
        <end position="30"/>
    </location>
</feature>
<name>A0A327NTH6_9BACT</name>
<evidence type="ECO:0000313" key="5">
    <source>
        <dbReference type="Proteomes" id="UP000249016"/>
    </source>
</evidence>
<dbReference type="Pfam" id="PF05838">
    <property type="entry name" value="Glyco_hydro_108"/>
    <property type="match status" value="1"/>
</dbReference>
<comment type="caution">
    <text evidence="4">The sequence shown here is derived from an EMBL/GenBank/DDBJ whole genome shotgun (WGS) entry which is preliminary data.</text>
</comment>
<protein>
    <submittedName>
        <fullName evidence="4">Uncharacterized protein</fullName>
    </submittedName>
</protein>
<evidence type="ECO:0000256" key="1">
    <source>
        <dbReference type="SAM" id="MobiDB-lite"/>
    </source>
</evidence>
<dbReference type="InterPro" id="IPR023346">
    <property type="entry name" value="Lysozyme-like_dom_sf"/>
</dbReference>
<dbReference type="Gene3D" id="1.20.141.10">
    <property type="entry name" value="Chitosanase, subunit A, domain 1"/>
    <property type="match status" value="1"/>
</dbReference>
<feature type="compositionally biased region" description="Polar residues" evidence="1">
    <location>
        <begin position="33"/>
        <end position="49"/>
    </location>
</feature>
<feature type="domain" description="TtsA-like Glycoside hydrolase family 108" evidence="2">
    <location>
        <begin position="128"/>
        <end position="215"/>
    </location>
</feature>
<feature type="compositionally biased region" description="Polar residues" evidence="1">
    <location>
        <begin position="56"/>
        <end position="71"/>
    </location>
</feature>
<feature type="region of interest" description="Disordered" evidence="1">
    <location>
        <begin position="1"/>
        <end position="71"/>
    </location>
</feature>
<feature type="domain" description="Peptidoglycan binding" evidence="3">
    <location>
        <begin position="217"/>
        <end position="288"/>
    </location>
</feature>
<accession>A0A327NTH6</accession>
<dbReference type="EMBL" id="QLII01000001">
    <property type="protein sequence ID" value="RAI78637.1"/>
    <property type="molecule type" value="Genomic_DNA"/>
</dbReference>
<sequence>MLKDDEKAQREDLKNKLKDAKNTSEAKQKALQDLNQHQAKPNNGQNFQNPDVLEQILSQKQPGSVAPSQNKSTDIDALLQDIFPQNKNLNSTKNACPIRAPGKQNLINNPPATPPAKSKSNFDKYQPEILKHEGGFVDDPDDPGGATNKGITFATFKAHAKKDLGIEPTLENLKALTDEQAGIIYKKNYWDTVKGDQIKSSSLGYALYDFNVNAGKNSVKVMQKTLNEMGANLTVDGGMGDKTVEAINKADPEVLFEKYQANRKQYYKDIIAKNPKLQKFEKGWMKRVDSMEFDDPVEEQPQLPNNFPPILP</sequence>
<evidence type="ECO:0000259" key="3">
    <source>
        <dbReference type="Pfam" id="PF09374"/>
    </source>
</evidence>
<dbReference type="InterPro" id="IPR008565">
    <property type="entry name" value="TtsA-like_GH18_dom"/>
</dbReference>
<reference evidence="4 5" key="1">
    <citation type="submission" date="2018-06" db="EMBL/GenBank/DDBJ databases">
        <title>Spirosoma sp. HMF3257 Genome sequencing and assembly.</title>
        <authorList>
            <person name="Kang H."/>
            <person name="Cha I."/>
            <person name="Kim H."/>
            <person name="Kang J."/>
            <person name="Joh K."/>
        </authorList>
    </citation>
    <scope>NUCLEOTIDE SEQUENCE [LARGE SCALE GENOMIC DNA]</scope>
    <source>
        <strain evidence="4 5">HMF3257</strain>
    </source>
</reference>